<sequence length="124" mass="13993">MYILLLWYNLFIIRLAEPELVEAIAAREAISFARTFHWQKIVLEEDCANIILKLSSPNPDCSSVGIVLRDVKSLSANFDCCDFSLIRRTGNRVVHSLARLAYGLDFGEAVLPQHCLTLLINDIT</sequence>
<dbReference type="AlphaFoldDB" id="A0AAW2KUS0"/>
<dbReference type="InterPro" id="IPR044730">
    <property type="entry name" value="RNase_H-like_dom_plant"/>
</dbReference>
<evidence type="ECO:0000313" key="3">
    <source>
        <dbReference type="EMBL" id="KAL0309667.1"/>
    </source>
</evidence>
<reference evidence="3" key="1">
    <citation type="submission" date="2020-06" db="EMBL/GenBank/DDBJ databases">
        <authorList>
            <person name="Li T."/>
            <person name="Hu X."/>
            <person name="Zhang T."/>
            <person name="Song X."/>
            <person name="Zhang H."/>
            <person name="Dai N."/>
            <person name="Sheng W."/>
            <person name="Hou X."/>
            <person name="Wei L."/>
        </authorList>
    </citation>
    <scope>NUCLEOTIDE SEQUENCE</scope>
    <source>
        <strain evidence="3">G02</strain>
        <tissue evidence="3">Leaf</tissue>
    </source>
</reference>
<evidence type="ECO:0000256" key="1">
    <source>
        <dbReference type="SAM" id="SignalP"/>
    </source>
</evidence>
<name>A0AAW2KUS0_SESRA</name>
<comment type="caution">
    <text evidence="3">The sequence shown here is derived from an EMBL/GenBank/DDBJ whole genome shotgun (WGS) entry which is preliminary data.</text>
</comment>
<dbReference type="PANTHER" id="PTHR47074:SF11">
    <property type="entry name" value="REVERSE TRANSCRIPTASE-LIKE PROTEIN"/>
    <property type="match status" value="1"/>
</dbReference>
<gene>
    <name evidence="3" type="ORF">Sradi_5909000</name>
</gene>
<dbReference type="EMBL" id="JACGWJ010000027">
    <property type="protein sequence ID" value="KAL0309667.1"/>
    <property type="molecule type" value="Genomic_DNA"/>
</dbReference>
<dbReference type="CDD" id="cd06222">
    <property type="entry name" value="RNase_H_like"/>
    <property type="match status" value="1"/>
</dbReference>
<keyword evidence="1" id="KW-0732">Signal</keyword>
<dbReference type="Gene3D" id="3.30.420.10">
    <property type="entry name" value="Ribonuclease H-like superfamily/Ribonuclease H"/>
    <property type="match status" value="1"/>
</dbReference>
<dbReference type="InterPro" id="IPR036397">
    <property type="entry name" value="RNaseH_sf"/>
</dbReference>
<reference evidence="3" key="2">
    <citation type="journal article" date="2024" name="Plant">
        <title>Genomic evolution and insights into agronomic trait innovations of Sesamum species.</title>
        <authorList>
            <person name="Miao H."/>
            <person name="Wang L."/>
            <person name="Qu L."/>
            <person name="Liu H."/>
            <person name="Sun Y."/>
            <person name="Le M."/>
            <person name="Wang Q."/>
            <person name="Wei S."/>
            <person name="Zheng Y."/>
            <person name="Lin W."/>
            <person name="Duan Y."/>
            <person name="Cao H."/>
            <person name="Xiong S."/>
            <person name="Wang X."/>
            <person name="Wei L."/>
            <person name="Li C."/>
            <person name="Ma Q."/>
            <person name="Ju M."/>
            <person name="Zhao R."/>
            <person name="Li G."/>
            <person name="Mu C."/>
            <person name="Tian Q."/>
            <person name="Mei H."/>
            <person name="Zhang T."/>
            <person name="Gao T."/>
            <person name="Zhang H."/>
        </authorList>
    </citation>
    <scope>NUCLEOTIDE SEQUENCE</scope>
    <source>
        <strain evidence="3">G02</strain>
    </source>
</reference>
<dbReference type="PANTHER" id="PTHR47074">
    <property type="entry name" value="BNAC02G40300D PROTEIN"/>
    <property type="match status" value="1"/>
</dbReference>
<feature type="domain" description="RNase H type-1" evidence="2">
    <location>
        <begin position="7"/>
        <end position="100"/>
    </location>
</feature>
<feature type="signal peptide" evidence="1">
    <location>
        <begin position="1"/>
        <end position="18"/>
    </location>
</feature>
<dbReference type="GO" id="GO:0003676">
    <property type="term" value="F:nucleic acid binding"/>
    <property type="evidence" value="ECO:0007669"/>
    <property type="project" value="InterPro"/>
</dbReference>
<accession>A0AAW2KUS0</accession>
<organism evidence="3">
    <name type="scientific">Sesamum radiatum</name>
    <name type="common">Black benniseed</name>
    <dbReference type="NCBI Taxonomy" id="300843"/>
    <lineage>
        <taxon>Eukaryota</taxon>
        <taxon>Viridiplantae</taxon>
        <taxon>Streptophyta</taxon>
        <taxon>Embryophyta</taxon>
        <taxon>Tracheophyta</taxon>
        <taxon>Spermatophyta</taxon>
        <taxon>Magnoliopsida</taxon>
        <taxon>eudicotyledons</taxon>
        <taxon>Gunneridae</taxon>
        <taxon>Pentapetalae</taxon>
        <taxon>asterids</taxon>
        <taxon>lamiids</taxon>
        <taxon>Lamiales</taxon>
        <taxon>Pedaliaceae</taxon>
        <taxon>Sesamum</taxon>
    </lineage>
</organism>
<evidence type="ECO:0000259" key="2">
    <source>
        <dbReference type="Pfam" id="PF13456"/>
    </source>
</evidence>
<dbReference type="InterPro" id="IPR002156">
    <property type="entry name" value="RNaseH_domain"/>
</dbReference>
<proteinExistence type="predicted"/>
<protein>
    <recommendedName>
        <fullName evidence="2">RNase H type-1 domain-containing protein</fullName>
    </recommendedName>
</protein>
<feature type="chain" id="PRO_5043688399" description="RNase H type-1 domain-containing protein" evidence="1">
    <location>
        <begin position="19"/>
        <end position="124"/>
    </location>
</feature>
<dbReference type="InterPro" id="IPR052929">
    <property type="entry name" value="RNase_H-like_EbsB-rel"/>
</dbReference>
<dbReference type="GO" id="GO:0004523">
    <property type="term" value="F:RNA-DNA hybrid ribonuclease activity"/>
    <property type="evidence" value="ECO:0007669"/>
    <property type="project" value="InterPro"/>
</dbReference>
<dbReference type="Pfam" id="PF13456">
    <property type="entry name" value="RVT_3"/>
    <property type="match status" value="1"/>
</dbReference>